<keyword evidence="10" id="KW-1185">Reference proteome</keyword>
<dbReference type="Pfam" id="PF07715">
    <property type="entry name" value="Plug"/>
    <property type="match status" value="1"/>
</dbReference>
<dbReference type="Pfam" id="PF13715">
    <property type="entry name" value="CarbopepD_reg_2"/>
    <property type="match status" value="1"/>
</dbReference>
<dbReference type="NCBIfam" id="TIGR04056">
    <property type="entry name" value="OMP_RagA_SusC"/>
    <property type="match status" value="1"/>
</dbReference>
<name>A0A1C3ZMH9_9BACT</name>
<comment type="subcellular location">
    <subcellularLocation>
        <location evidence="1 7">Cell outer membrane</location>
        <topology evidence="1 7">Multi-pass membrane protein</topology>
    </subcellularLocation>
</comment>
<dbReference type="EMBL" id="FMAR01000001">
    <property type="protein sequence ID" value="SCB83420.1"/>
    <property type="molecule type" value="Genomic_DNA"/>
</dbReference>
<organism evidence="9 10">
    <name type="scientific">Chitinophaga costaii</name>
    <dbReference type="NCBI Taxonomy" id="1335309"/>
    <lineage>
        <taxon>Bacteria</taxon>
        <taxon>Pseudomonadati</taxon>
        <taxon>Bacteroidota</taxon>
        <taxon>Chitinophagia</taxon>
        <taxon>Chitinophagales</taxon>
        <taxon>Chitinophagaceae</taxon>
        <taxon>Chitinophaga</taxon>
    </lineage>
</organism>
<keyword evidence="6 7" id="KW-0998">Cell outer membrane</keyword>
<dbReference type="PROSITE" id="PS52016">
    <property type="entry name" value="TONB_DEPENDENT_REC_3"/>
    <property type="match status" value="1"/>
</dbReference>
<protein>
    <submittedName>
        <fullName evidence="9">TonB-linked outer membrane protein, SusC/RagA family</fullName>
    </submittedName>
</protein>
<dbReference type="OrthoDB" id="9768177at2"/>
<dbReference type="NCBIfam" id="TIGR04057">
    <property type="entry name" value="SusC_RagA_signa"/>
    <property type="match status" value="1"/>
</dbReference>
<dbReference type="SUPFAM" id="SSF49464">
    <property type="entry name" value="Carboxypeptidase regulatory domain-like"/>
    <property type="match status" value="1"/>
</dbReference>
<evidence type="ECO:0000313" key="10">
    <source>
        <dbReference type="Proteomes" id="UP000242818"/>
    </source>
</evidence>
<dbReference type="Proteomes" id="UP000242818">
    <property type="component" value="Unassembled WGS sequence"/>
</dbReference>
<dbReference type="Gene3D" id="2.40.170.20">
    <property type="entry name" value="TonB-dependent receptor, beta-barrel domain"/>
    <property type="match status" value="1"/>
</dbReference>
<dbReference type="InterPro" id="IPR012910">
    <property type="entry name" value="Plug_dom"/>
</dbReference>
<dbReference type="SUPFAM" id="SSF56935">
    <property type="entry name" value="Porins"/>
    <property type="match status" value="1"/>
</dbReference>
<gene>
    <name evidence="9" type="ORF">GA0116948_101461</name>
</gene>
<dbReference type="InterPro" id="IPR037066">
    <property type="entry name" value="Plug_dom_sf"/>
</dbReference>
<keyword evidence="3 7" id="KW-1134">Transmembrane beta strand</keyword>
<keyword evidence="2 7" id="KW-0813">Transport</keyword>
<dbReference type="InterPro" id="IPR023996">
    <property type="entry name" value="TonB-dep_OMP_SusC/RagA"/>
</dbReference>
<keyword evidence="5 7" id="KW-0472">Membrane</keyword>
<proteinExistence type="inferred from homology"/>
<comment type="similarity">
    <text evidence="7">Belongs to the TonB-dependent receptor family.</text>
</comment>
<evidence type="ECO:0000256" key="2">
    <source>
        <dbReference type="ARBA" id="ARBA00022448"/>
    </source>
</evidence>
<evidence type="ECO:0000313" key="9">
    <source>
        <dbReference type="EMBL" id="SCB83420.1"/>
    </source>
</evidence>
<evidence type="ECO:0000256" key="7">
    <source>
        <dbReference type="PROSITE-ProRule" id="PRU01360"/>
    </source>
</evidence>
<keyword evidence="4 7" id="KW-0812">Transmembrane</keyword>
<dbReference type="Gene3D" id="2.60.40.1120">
    <property type="entry name" value="Carboxypeptidase-like, regulatory domain"/>
    <property type="match status" value="1"/>
</dbReference>
<dbReference type="AlphaFoldDB" id="A0A1C3ZMH9"/>
<dbReference type="GO" id="GO:0009279">
    <property type="term" value="C:cell outer membrane"/>
    <property type="evidence" value="ECO:0007669"/>
    <property type="project" value="UniProtKB-SubCell"/>
</dbReference>
<accession>A0A1C3ZMH9</accession>
<evidence type="ECO:0000259" key="8">
    <source>
        <dbReference type="Pfam" id="PF07715"/>
    </source>
</evidence>
<dbReference type="InterPro" id="IPR008969">
    <property type="entry name" value="CarboxyPept-like_regulatory"/>
</dbReference>
<sequence length="1092" mass="119936">MQLNDHGKGPVMPGLSSTKIALIMRLTLVLMIVATLKVSAGVFAQTVSVSVKNASIEEVLSMVKRQTGYLFFYDRDLLRTVKPVTIKADRTTLPLFLAAVFKDLPLDYVIKDKTIFIKKKIQPATSTLPATASEAVQGPISGWVKDASGTPLIGVTIKIKGTSTGAITDPQGQFTINAKPGDRLVISYVGYATTEVGVGNGPLQITLQAQTSGLDETVIIGYGTTSKRNNTGSVSSLKAADIADQPVLDPLAAMQGRISGLFITSSSGLPGSNFKVVLRRQSSILNPNDPLYIIDGVPYYSEPLNQFTSANGKQSPLASINPSDIERIDVLKDADATAIYGSRGANGVILVTTKKGKAGHTRTSFNVYTGASQVVNTVDMLNTPQYVQMRKEAYANDNKTYDAESAPDLTIWNQQKTTDWQKFIIGSTAHTTEAQGSVSGGNEQTQFLLSGTYHKETTVMPGSLGFQRGSAHFNLNHTNENGRFNVTASLNYNASTDRSLASDLTSFYNMSPNYPLYDSTGAYYWFSNLQNPQAYLLRKSEVRTNNLVANSTLRYTLLPGLNLKANLGYNRTDMKQTQLYPNATFNPMTSTGSMSYFGNSDVESYIVEPQVDYNKKIAKGDLQVMVGGTWQQSIRQGQSVIATGFSSDALLGDQQAASLITPKPSMYNFYRYTSIFGRINYNWEEKYLLNATFRRDGSTRFGPGNRFGNFGAIGAAWIFSKEAFIKEGSFLSFGKLRASIGVAGNDNIGDYQYLDSWTSNAYPYDGVSGLSPSRLPNPNYKWEENNKKEVGLELGFLKDRILFNTNFYYNISDNQLVDYALSPQVGFPSITANLPAKVMNSGWEFEVNTINIQHKEFTWRTSANVSINKNKLKSFPNIESSSYKDQYVVGKPLSIVKGYQFMGLDPQTGRANFSTHGDAPDAPTEYDDYVILGKQSPDFYGGLQNSFSFKGFTLDFLLQFVKQEGPGIDYGYGVSAIGALANQDLRALDRWQHAGQATSVPAATTTDGTANFQAYSLSSANWDDASYIRLKNVALHYDLSKYTRRWKITNVNVYATAQNLFTITNYSGMDPETQGTVMPPLKTYTIGLQFSL</sequence>
<evidence type="ECO:0000256" key="6">
    <source>
        <dbReference type="ARBA" id="ARBA00023237"/>
    </source>
</evidence>
<dbReference type="InterPro" id="IPR023997">
    <property type="entry name" value="TonB-dep_OMP_SusC/RagA_CS"/>
</dbReference>
<evidence type="ECO:0000256" key="3">
    <source>
        <dbReference type="ARBA" id="ARBA00022452"/>
    </source>
</evidence>
<feature type="domain" description="TonB-dependent receptor plug" evidence="8">
    <location>
        <begin position="227"/>
        <end position="348"/>
    </location>
</feature>
<dbReference type="Gene3D" id="2.170.130.10">
    <property type="entry name" value="TonB-dependent receptor, plug domain"/>
    <property type="match status" value="1"/>
</dbReference>
<evidence type="ECO:0000256" key="1">
    <source>
        <dbReference type="ARBA" id="ARBA00004571"/>
    </source>
</evidence>
<evidence type="ECO:0000256" key="5">
    <source>
        <dbReference type="ARBA" id="ARBA00023136"/>
    </source>
</evidence>
<dbReference type="STRING" id="1335309.GA0116948_101461"/>
<evidence type="ECO:0000256" key="4">
    <source>
        <dbReference type="ARBA" id="ARBA00022692"/>
    </source>
</evidence>
<dbReference type="InterPro" id="IPR036942">
    <property type="entry name" value="Beta-barrel_TonB_sf"/>
</dbReference>
<dbReference type="InterPro" id="IPR039426">
    <property type="entry name" value="TonB-dep_rcpt-like"/>
</dbReference>
<reference evidence="9 10" key="1">
    <citation type="submission" date="2016-08" db="EMBL/GenBank/DDBJ databases">
        <authorList>
            <person name="Seilhamer J.J."/>
        </authorList>
    </citation>
    <scope>NUCLEOTIDE SEQUENCE [LARGE SCALE GENOMIC DNA]</scope>
    <source>
        <strain evidence="9 10">A37T2</strain>
    </source>
</reference>